<dbReference type="EMBL" id="CP110232">
    <property type="protein sequence ID" value="WEG72718.1"/>
    <property type="molecule type" value="Genomic_DNA"/>
</dbReference>
<dbReference type="AlphaFoldDB" id="A0AAF0I532"/>
<evidence type="ECO:0000256" key="5">
    <source>
        <dbReference type="SAM" id="SignalP"/>
    </source>
</evidence>
<dbReference type="InterPro" id="IPR006128">
    <property type="entry name" value="Lipoprotein_PsaA-like"/>
</dbReference>
<evidence type="ECO:0000256" key="2">
    <source>
        <dbReference type="ARBA" id="ARBA00022448"/>
    </source>
</evidence>
<feature type="chain" id="PRO_5042069301" evidence="5">
    <location>
        <begin position="23"/>
        <end position="311"/>
    </location>
</feature>
<evidence type="ECO:0000256" key="4">
    <source>
        <dbReference type="RuleBase" id="RU003512"/>
    </source>
</evidence>
<dbReference type="GO" id="GO:0046872">
    <property type="term" value="F:metal ion binding"/>
    <property type="evidence" value="ECO:0007669"/>
    <property type="project" value="InterPro"/>
</dbReference>
<dbReference type="Pfam" id="PF01297">
    <property type="entry name" value="ZnuA"/>
    <property type="match status" value="1"/>
</dbReference>
<dbReference type="GO" id="GO:0030001">
    <property type="term" value="P:metal ion transport"/>
    <property type="evidence" value="ECO:0007669"/>
    <property type="project" value="InterPro"/>
</dbReference>
<dbReference type="PRINTS" id="PR00690">
    <property type="entry name" value="ADHESNFAMILY"/>
</dbReference>
<sequence>MKHKLGVFILGMVALMTLSACGNDKSKEADSDKLQVVTTFYPMYDFSKQVVGEKGNVSMLITGETEPHDYEPSAKDIAKIQEADVFVYNSDEMETWVPSVLKSIDTSKVKVIKASQGIKLMEDVTETGEESESHTHSHGVDPHVWLDPVLAQAEVQTIAKAITELDQENSDVYKKQAKEYQSKLAELDRTFSETLVAAKNRDLVTQHAAFGYLAARYDLHQVSISGISPDQEPSPTELAKIEDFVKKEQVHYIYTEELASTKIAKTIASATGAELLNLNTLEGLSKAKQEQGADYLSVMKENLEALSKSIK</sequence>
<keyword evidence="3 5" id="KW-0732">Signal</keyword>
<comment type="similarity">
    <text evidence="1 4">Belongs to the bacterial solute-binding protein 9 family.</text>
</comment>
<dbReference type="Proteomes" id="UP001179647">
    <property type="component" value="Chromosome"/>
</dbReference>
<dbReference type="RefSeq" id="WP_275468520.1">
    <property type="nucleotide sequence ID" value="NZ_CP110232.1"/>
</dbReference>
<evidence type="ECO:0000313" key="7">
    <source>
        <dbReference type="Proteomes" id="UP001179647"/>
    </source>
</evidence>
<keyword evidence="7" id="KW-1185">Reference proteome</keyword>
<dbReference type="GO" id="GO:0007155">
    <property type="term" value="P:cell adhesion"/>
    <property type="evidence" value="ECO:0007669"/>
    <property type="project" value="InterPro"/>
</dbReference>
<proteinExistence type="inferred from homology"/>
<dbReference type="InterPro" id="IPR006127">
    <property type="entry name" value="ZnuA-like"/>
</dbReference>
<dbReference type="PRINTS" id="PR00691">
    <property type="entry name" value="ADHESINB"/>
</dbReference>
<dbReference type="Gene3D" id="3.40.50.1980">
    <property type="entry name" value="Nitrogenase molybdenum iron protein domain"/>
    <property type="match status" value="2"/>
</dbReference>
<evidence type="ECO:0000256" key="3">
    <source>
        <dbReference type="ARBA" id="ARBA00022729"/>
    </source>
</evidence>
<name>A0AAF0I532_9ENTE</name>
<gene>
    <name evidence="6" type="ORF">OL234_06935</name>
</gene>
<dbReference type="PANTHER" id="PTHR42953">
    <property type="entry name" value="HIGH-AFFINITY ZINC UPTAKE SYSTEM PROTEIN ZNUA-RELATED"/>
    <property type="match status" value="1"/>
</dbReference>
<dbReference type="PANTHER" id="PTHR42953:SF3">
    <property type="entry name" value="HIGH-AFFINITY ZINC UPTAKE SYSTEM PROTEIN ZNUA"/>
    <property type="match status" value="1"/>
</dbReference>
<dbReference type="KEGG" id="vie:OL234_06935"/>
<keyword evidence="2 4" id="KW-0813">Transport</keyword>
<evidence type="ECO:0000256" key="1">
    <source>
        <dbReference type="ARBA" id="ARBA00011028"/>
    </source>
</evidence>
<dbReference type="SUPFAM" id="SSF53807">
    <property type="entry name" value="Helical backbone' metal receptor"/>
    <property type="match status" value="1"/>
</dbReference>
<protein>
    <submittedName>
        <fullName evidence="6">Metal ABC transporter substrate-binding protein</fullName>
    </submittedName>
</protein>
<dbReference type="InterPro" id="IPR006129">
    <property type="entry name" value="AdhesinB"/>
</dbReference>
<accession>A0AAF0I532</accession>
<dbReference type="PROSITE" id="PS51257">
    <property type="entry name" value="PROKAR_LIPOPROTEIN"/>
    <property type="match status" value="1"/>
</dbReference>
<dbReference type="CDD" id="cd01017">
    <property type="entry name" value="AdcA"/>
    <property type="match status" value="1"/>
</dbReference>
<dbReference type="InterPro" id="IPR050492">
    <property type="entry name" value="Bact_metal-bind_prot9"/>
</dbReference>
<organism evidence="6 7">
    <name type="scientific">Vagococcus intermedius</name>
    <dbReference type="NCBI Taxonomy" id="2991418"/>
    <lineage>
        <taxon>Bacteria</taxon>
        <taxon>Bacillati</taxon>
        <taxon>Bacillota</taxon>
        <taxon>Bacilli</taxon>
        <taxon>Lactobacillales</taxon>
        <taxon>Enterococcaceae</taxon>
        <taxon>Vagococcus</taxon>
    </lineage>
</organism>
<evidence type="ECO:0000313" key="6">
    <source>
        <dbReference type="EMBL" id="WEG72718.1"/>
    </source>
</evidence>
<feature type="signal peptide" evidence="5">
    <location>
        <begin position="1"/>
        <end position="22"/>
    </location>
</feature>
<reference evidence="6" key="1">
    <citation type="submission" date="2022-10" db="EMBL/GenBank/DDBJ databases">
        <title>Vagococcus sp. isolated from poultry meat.</title>
        <authorList>
            <person name="Johansson P."/>
            <person name="Bjorkroth J."/>
        </authorList>
    </citation>
    <scope>NUCLEOTIDE SEQUENCE</scope>
    <source>
        <strain evidence="6">STAA11</strain>
    </source>
</reference>